<proteinExistence type="predicted"/>
<comment type="caution">
    <text evidence="3">The sequence shown here is derived from an EMBL/GenBank/DDBJ whole genome shotgun (WGS) entry which is preliminary data.</text>
</comment>
<evidence type="ECO:0000259" key="2">
    <source>
        <dbReference type="Pfam" id="PF14321"/>
    </source>
</evidence>
<feature type="region of interest" description="Disordered" evidence="1">
    <location>
        <begin position="28"/>
        <end position="54"/>
    </location>
</feature>
<feature type="domain" description="DUF4382" evidence="2">
    <location>
        <begin position="71"/>
        <end position="169"/>
    </location>
</feature>
<sequence>MSTPNRRQYLRLAGGTVTTALAGCTGDSLGNGDATDSESGTANPTSTEAQLPKVEASSELDTTLTLAIGGRADDFDSLVVDIDRIEYIGQNGTDDVTVSIGDTGVDLTTLSDSKTYLDTEPFPSGTYASVDMYVSVQDNSLSDGGTVTFDYEPPASDENTIEISDDRFQNLLYTITAYKPLGENTYRFGMSYTMGSGAP</sequence>
<dbReference type="Proteomes" id="UP000783863">
    <property type="component" value="Unassembled WGS sequence"/>
</dbReference>
<reference evidence="3" key="1">
    <citation type="submission" date="2021-06" db="EMBL/GenBank/DDBJ databases">
        <title>Halomicroarcula sp. F24A a new haloarchaeum isolated from saline soil.</title>
        <authorList>
            <person name="Duran-Viseras A."/>
            <person name="Sanchez-Porro C."/>
            <person name="Ventosa A."/>
        </authorList>
    </citation>
    <scope>NUCLEOTIDE SEQUENCE</scope>
    <source>
        <strain evidence="3">F24A</strain>
    </source>
</reference>
<dbReference type="InterPro" id="IPR025491">
    <property type="entry name" value="DUF4382"/>
</dbReference>
<name>A0A8J7YHB9_9EURY</name>
<organism evidence="3 4">
    <name type="scientific">Haloarcula salinisoli</name>
    <dbReference type="NCBI Taxonomy" id="2487746"/>
    <lineage>
        <taxon>Archaea</taxon>
        <taxon>Methanobacteriati</taxon>
        <taxon>Methanobacteriota</taxon>
        <taxon>Stenosarchaea group</taxon>
        <taxon>Halobacteria</taxon>
        <taxon>Halobacteriales</taxon>
        <taxon>Haloarculaceae</taxon>
        <taxon>Haloarcula</taxon>
    </lineage>
</organism>
<evidence type="ECO:0000313" key="4">
    <source>
        <dbReference type="Proteomes" id="UP000783863"/>
    </source>
</evidence>
<accession>A0A8J7YHB9</accession>
<evidence type="ECO:0000313" key="3">
    <source>
        <dbReference type="EMBL" id="MBX0303468.1"/>
    </source>
</evidence>
<dbReference type="RefSeq" id="WP_220587675.1">
    <property type="nucleotide sequence ID" value="NZ_RKLQ01000001.1"/>
</dbReference>
<dbReference type="EMBL" id="RKLQ01000001">
    <property type="protein sequence ID" value="MBX0303468.1"/>
    <property type="molecule type" value="Genomic_DNA"/>
</dbReference>
<dbReference type="Pfam" id="PF14321">
    <property type="entry name" value="DUF4382"/>
    <property type="match status" value="1"/>
</dbReference>
<gene>
    <name evidence="3" type="ORF">EGD98_07260</name>
</gene>
<dbReference type="PROSITE" id="PS51257">
    <property type="entry name" value="PROKAR_LIPOPROTEIN"/>
    <property type="match status" value="1"/>
</dbReference>
<keyword evidence="4" id="KW-1185">Reference proteome</keyword>
<protein>
    <submittedName>
        <fullName evidence="3">DUF4382 domain-containing protein</fullName>
    </submittedName>
</protein>
<dbReference type="AlphaFoldDB" id="A0A8J7YHB9"/>
<evidence type="ECO:0000256" key="1">
    <source>
        <dbReference type="SAM" id="MobiDB-lite"/>
    </source>
</evidence>
<feature type="compositionally biased region" description="Polar residues" evidence="1">
    <location>
        <begin position="37"/>
        <end position="49"/>
    </location>
</feature>